<dbReference type="InterPro" id="IPR036922">
    <property type="entry name" value="Rieske_2Fe-2S_sf"/>
</dbReference>
<dbReference type="PANTHER" id="PTHR21496:SF23">
    <property type="entry name" value="3-PHENYLPROPIONATE_CINNAMIC ACID DIOXYGENASE FERREDOXIN SUBUNIT"/>
    <property type="match status" value="1"/>
</dbReference>
<dbReference type="Gene3D" id="2.102.10.10">
    <property type="entry name" value="Rieske [2Fe-2S] iron-sulphur domain"/>
    <property type="match status" value="1"/>
</dbReference>
<evidence type="ECO:0000313" key="8">
    <source>
        <dbReference type="EMBL" id="GGE15357.1"/>
    </source>
</evidence>
<evidence type="ECO:0000256" key="3">
    <source>
        <dbReference type="ARBA" id="ARBA00023002"/>
    </source>
</evidence>
<keyword evidence="6" id="KW-0534">Nitrate assimilation</keyword>
<dbReference type="InterPro" id="IPR012748">
    <property type="entry name" value="Rieske-like_NirD"/>
</dbReference>
<comment type="caution">
    <text evidence="8">The sequence shown here is derived from an EMBL/GenBank/DDBJ whole genome shotgun (WGS) entry which is preliminary data.</text>
</comment>
<dbReference type="PROSITE" id="PS51296">
    <property type="entry name" value="RIESKE"/>
    <property type="match status" value="1"/>
</dbReference>
<evidence type="ECO:0000256" key="4">
    <source>
        <dbReference type="ARBA" id="ARBA00023004"/>
    </source>
</evidence>
<dbReference type="NCBIfam" id="TIGR02378">
    <property type="entry name" value="nirD_assim_sml"/>
    <property type="match status" value="1"/>
</dbReference>
<protein>
    <submittedName>
        <fullName evidence="8">Nitrite reductase NAD(P)H small subunit</fullName>
    </submittedName>
</protein>
<dbReference type="InterPro" id="IPR017941">
    <property type="entry name" value="Rieske_2Fe-2S"/>
</dbReference>
<dbReference type="SUPFAM" id="SSF50022">
    <property type="entry name" value="ISP domain"/>
    <property type="match status" value="1"/>
</dbReference>
<accession>A0A8J2VBW6</accession>
<evidence type="ECO:0000256" key="2">
    <source>
        <dbReference type="ARBA" id="ARBA00022723"/>
    </source>
</evidence>
<keyword evidence="9" id="KW-1185">Reference proteome</keyword>
<sequence>MKKVVIGSKEDLPRLTGKAVVIDGVEVAVFRLSNGEVKAVENRCPHRGGPLAEGVVSGEFVFCPLHEWKICLTDGKVQEPDPGCVKTYPVEAEGNEVRVFLAEESVKA</sequence>
<evidence type="ECO:0000256" key="5">
    <source>
        <dbReference type="ARBA" id="ARBA00023014"/>
    </source>
</evidence>
<dbReference type="GO" id="GO:0042128">
    <property type="term" value="P:nitrate assimilation"/>
    <property type="evidence" value="ECO:0007669"/>
    <property type="project" value="UniProtKB-KW"/>
</dbReference>
<gene>
    <name evidence="8" type="primary">nasE</name>
    <name evidence="8" type="ORF">GCM10011571_16160</name>
</gene>
<dbReference type="GO" id="GO:0008942">
    <property type="term" value="F:nitrite reductase [NAD(P)H] activity"/>
    <property type="evidence" value="ECO:0007669"/>
    <property type="project" value="InterPro"/>
</dbReference>
<dbReference type="EMBL" id="BMHQ01000005">
    <property type="protein sequence ID" value="GGE15357.1"/>
    <property type="molecule type" value="Genomic_DNA"/>
</dbReference>
<keyword evidence="3" id="KW-0560">Oxidoreductase</keyword>
<dbReference type="Proteomes" id="UP000625210">
    <property type="component" value="Unassembled WGS sequence"/>
</dbReference>
<dbReference type="GO" id="GO:0016705">
    <property type="term" value="F:oxidoreductase activity, acting on paired donors, with incorporation or reduction of molecular oxygen"/>
    <property type="evidence" value="ECO:0007669"/>
    <property type="project" value="UniProtKB-ARBA"/>
</dbReference>
<dbReference type="GO" id="GO:0046872">
    <property type="term" value="F:metal ion binding"/>
    <property type="evidence" value="ECO:0007669"/>
    <property type="project" value="UniProtKB-KW"/>
</dbReference>
<keyword evidence="4" id="KW-0408">Iron</keyword>
<feature type="domain" description="Rieske" evidence="7">
    <location>
        <begin position="4"/>
        <end position="99"/>
    </location>
</feature>
<keyword evidence="2" id="KW-0479">Metal-binding</keyword>
<evidence type="ECO:0000256" key="6">
    <source>
        <dbReference type="ARBA" id="ARBA00023063"/>
    </source>
</evidence>
<name>A0A8J2VBW6_9BACL</name>
<evidence type="ECO:0000313" key="9">
    <source>
        <dbReference type="Proteomes" id="UP000625210"/>
    </source>
</evidence>
<dbReference type="CDD" id="cd03530">
    <property type="entry name" value="Rieske_NirD_small_Bacillus"/>
    <property type="match status" value="1"/>
</dbReference>
<evidence type="ECO:0000259" key="7">
    <source>
        <dbReference type="PROSITE" id="PS51296"/>
    </source>
</evidence>
<dbReference type="GO" id="GO:0051537">
    <property type="term" value="F:2 iron, 2 sulfur cluster binding"/>
    <property type="evidence" value="ECO:0007669"/>
    <property type="project" value="UniProtKB-KW"/>
</dbReference>
<keyword evidence="1" id="KW-0001">2Fe-2S</keyword>
<reference evidence="8" key="2">
    <citation type="submission" date="2020-09" db="EMBL/GenBank/DDBJ databases">
        <authorList>
            <person name="Sun Q."/>
            <person name="Zhou Y."/>
        </authorList>
    </citation>
    <scope>NUCLEOTIDE SEQUENCE</scope>
    <source>
        <strain evidence="8">CGMCC 1.15179</strain>
    </source>
</reference>
<keyword evidence="5" id="KW-0411">Iron-sulfur</keyword>
<dbReference type="Pfam" id="PF00355">
    <property type="entry name" value="Rieske"/>
    <property type="match status" value="1"/>
</dbReference>
<dbReference type="GO" id="GO:0004497">
    <property type="term" value="F:monooxygenase activity"/>
    <property type="evidence" value="ECO:0007669"/>
    <property type="project" value="UniProtKB-ARBA"/>
</dbReference>
<dbReference type="AlphaFoldDB" id="A0A8J2VBW6"/>
<proteinExistence type="predicted"/>
<dbReference type="PANTHER" id="PTHR21496">
    <property type="entry name" value="FERREDOXIN-RELATED"/>
    <property type="match status" value="1"/>
</dbReference>
<evidence type="ECO:0000256" key="1">
    <source>
        <dbReference type="ARBA" id="ARBA00022714"/>
    </source>
</evidence>
<reference evidence="8" key="1">
    <citation type="journal article" date="2014" name="Int. J. Syst. Evol. Microbiol.">
        <title>Complete genome sequence of Corynebacterium casei LMG S-19264T (=DSM 44701T), isolated from a smear-ripened cheese.</title>
        <authorList>
            <consortium name="US DOE Joint Genome Institute (JGI-PGF)"/>
            <person name="Walter F."/>
            <person name="Albersmeier A."/>
            <person name="Kalinowski J."/>
            <person name="Ruckert C."/>
        </authorList>
    </citation>
    <scope>NUCLEOTIDE SEQUENCE</scope>
    <source>
        <strain evidence="8">CGMCC 1.15179</strain>
    </source>
</reference>
<organism evidence="8 9">
    <name type="scientific">Marinithermofilum abyssi</name>
    <dbReference type="NCBI Taxonomy" id="1571185"/>
    <lineage>
        <taxon>Bacteria</taxon>
        <taxon>Bacillati</taxon>
        <taxon>Bacillota</taxon>
        <taxon>Bacilli</taxon>
        <taxon>Bacillales</taxon>
        <taxon>Thermoactinomycetaceae</taxon>
        <taxon>Marinithermofilum</taxon>
    </lineage>
</organism>
<dbReference type="RefSeq" id="WP_188647394.1">
    <property type="nucleotide sequence ID" value="NZ_BMHQ01000005.1"/>
</dbReference>